<dbReference type="PRINTS" id="PR00182">
    <property type="entry name" value="ECOLNEIPORIN"/>
</dbReference>
<dbReference type="InterPro" id="IPR001897">
    <property type="entry name" value="Porin_gammaproteobac"/>
</dbReference>
<evidence type="ECO:0000256" key="5">
    <source>
        <dbReference type="SAM" id="SignalP"/>
    </source>
</evidence>
<dbReference type="GO" id="GO:0034220">
    <property type="term" value="P:monoatomic ion transmembrane transport"/>
    <property type="evidence" value="ECO:0007669"/>
    <property type="project" value="InterPro"/>
</dbReference>
<dbReference type="InterPro" id="IPR050298">
    <property type="entry name" value="Gram-neg_bact_OMP"/>
</dbReference>
<dbReference type="Proteomes" id="UP000232062">
    <property type="component" value="Unassembled WGS sequence"/>
</dbReference>
<keyword evidence="7" id="KW-1185">Reference proteome</keyword>
<evidence type="ECO:0000256" key="1">
    <source>
        <dbReference type="ARBA" id="ARBA00004571"/>
    </source>
</evidence>
<dbReference type="InterPro" id="IPR001702">
    <property type="entry name" value="Porin_Gram-ve"/>
</dbReference>
<dbReference type="STRING" id="1076549.HA45_19060"/>
<comment type="caution">
    <text evidence="6">The sequence shown here is derived from an EMBL/GenBank/DDBJ whole genome shotgun (WGS) entry which is preliminary data.</text>
</comment>
<dbReference type="OrthoDB" id="7055111at2"/>
<evidence type="ECO:0000256" key="4">
    <source>
        <dbReference type="ARBA" id="ARBA00023136"/>
    </source>
</evidence>
<evidence type="ECO:0000313" key="6">
    <source>
        <dbReference type="EMBL" id="PJZ06920.1"/>
    </source>
</evidence>
<dbReference type="RefSeq" id="WP_100700194.1">
    <property type="nucleotide sequence ID" value="NZ_MLFP01000019.1"/>
</dbReference>
<evidence type="ECO:0000313" key="7">
    <source>
        <dbReference type="Proteomes" id="UP000232062"/>
    </source>
</evidence>
<comment type="subcellular location">
    <subcellularLocation>
        <location evidence="1">Cell outer membrane</location>
        <topology evidence="1">Multi-pass membrane protein</topology>
    </subcellularLocation>
</comment>
<name>A0A2M9WH77_9GAMM</name>
<accession>A0A2M9WH77</accession>
<gene>
    <name evidence="6" type="ORF">PRCB_02590</name>
</gene>
<dbReference type="PRINTS" id="PR00183">
    <property type="entry name" value="ECOLIPORIN"/>
</dbReference>
<dbReference type="GO" id="GO:0015288">
    <property type="term" value="F:porin activity"/>
    <property type="evidence" value="ECO:0007669"/>
    <property type="project" value="InterPro"/>
</dbReference>
<feature type="signal peptide" evidence="5">
    <location>
        <begin position="1"/>
        <end position="21"/>
    </location>
</feature>
<dbReference type="InterPro" id="IPR023614">
    <property type="entry name" value="Porin_dom_sf"/>
</dbReference>
<organism evidence="6 7">
    <name type="scientific">Pantoea rodasii</name>
    <dbReference type="NCBI Taxonomy" id="1076549"/>
    <lineage>
        <taxon>Bacteria</taxon>
        <taxon>Pseudomonadati</taxon>
        <taxon>Pseudomonadota</taxon>
        <taxon>Gammaproteobacteria</taxon>
        <taxon>Enterobacterales</taxon>
        <taxon>Erwiniaceae</taxon>
        <taxon>Pantoea</taxon>
    </lineage>
</organism>
<keyword evidence="3 5" id="KW-0732">Signal</keyword>
<dbReference type="PANTHER" id="PTHR34501">
    <property type="entry name" value="PROTEIN YDDL-RELATED"/>
    <property type="match status" value="1"/>
</dbReference>
<sequence length="358" mass="39815">MKAFNLSILMVALLLAESASAAEIYNKDSNKLDLYGSVRARHYFSDDTTVDGDATYVRFGFKGQTQINDKLTGYGQWEYNIQANNSEADGTLGNKTRYGFAGIKHSTLGSLDYGRNNGIIFDVGSITDYAPIFDIMTDIYTDGFMTGRSSGLLTYRNNNFYGLNDNLKFALQYQGKNGEGSNNSSRSVYASNGDGAGASVSYEFDWGGTMLAAYSNSKRTQAQQALAYGDGERAEMWAVGFKYNPNQFYAAVKYSQGSNITPIRGYGYANKTENIEMYLRYVALNGFVPGIGWFQSQGKDIEGYGDVYLMKYIDVNISYFLNKNMFTYADYKINRLNDSTPFGISTDDTFGVGLTYQF</sequence>
<dbReference type="CDD" id="cd00342">
    <property type="entry name" value="gram_neg_porins"/>
    <property type="match status" value="1"/>
</dbReference>
<keyword evidence="4" id="KW-0472">Membrane</keyword>
<dbReference type="Pfam" id="PF00267">
    <property type="entry name" value="Porin_1"/>
    <property type="match status" value="1"/>
</dbReference>
<reference evidence="6 7" key="1">
    <citation type="submission" date="2017-11" db="EMBL/GenBank/DDBJ databases">
        <title>The genome sequence of Pantoea rodasii DSM 26611.</title>
        <authorList>
            <person name="Gao J."/>
            <person name="Mao X."/>
            <person name="Sun J."/>
        </authorList>
    </citation>
    <scope>NUCLEOTIDE SEQUENCE [LARGE SCALE GENOMIC DNA]</scope>
    <source>
        <strain evidence="6 7">DSM 26611</strain>
    </source>
</reference>
<comment type="similarity">
    <text evidence="2">Belongs to the Gram-negative porin family.</text>
</comment>
<dbReference type="Gene3D" id="2.40.160.10">
    <property type="entry name" value="Porin"/>
    <property type="match status" value="1"/>
</dbReference>
<evidence type="ECO:0000256" key="2">
    <source>
        <dbReference type="ARBA" id="ARBA00007539"/>
    </source>
</evidence>
<dbReference type="GO" id="GO:0009279">
    <property type="term" value="C:cell outer membrane"/>
    <property type="evidence" value="ECO:0007669"/>
    <property type="project" value="UniProtKB-SubCell"/>
</dbReference>
<evidence type="ECO:0000256" key="3">
    <source>
        <dbReference type="ARBA" id="ARBA00022729"/>
    </source>
</evidence>
<dbReference type="EMBL" id="PIQI01000009">
    <property type="protein sequence ID" value="PJZ06920.1"/>
    <property type="molecule type" value="Genomic_DNA"/>
</dbReference>
<feature type="chain" id="PRO_5014650919" evidence="5">
    <location>
        <begin position="22"/>
        <end position="358"/>
    </location>
</feature>
<dbReference type="PANTHER" id="PTHR34501:SF2">
    <property type="entry name" value="OUTER MEMBRANE PORIN F-RELATED"/>
    <property type="match status" value="1"/>
</dbReference>
<protein>
    <submittedName>
        <fullName evidence="6">Porin OmpC</fullName>
    </submittedName>
</protein>
<proteinExistence type="inferred from homology"/>
<dbReference type="SUPFAM" id="SSF56935">
    <property type="entry name" value="Porins"/>
    <property type="match status" value="1"/>
</dbReference>
<dbReference type="AlphaFoldDB" id="A0A2M9WH77"/>
<dbReference type="InterPro" id="IPR033900">
    <property type="entry name" value="Gram_neg_porin_domain"/>
</dbReference>